<dbReference type="AlphaFoldDB" id="A0A6F9D5J6"/>
<evidence type="ECO:0000256" key="6">
    <source>
        <dbReference type="PROSITE-ProRule" id="PRU00209"/>
    </source>
</evidence>
<accession>A0A6F9D5J6</accession>
<dbReference type="GO" id="GO:0000049">
    <property type="term" value="F:tRNA binding"/>
    <property type="evidence" value="ECO:0007669"/>
    <property type="project" value="UniProtKB-UniRule"/>
</dbReference>
<dbReference type="PROSITE" id="PS50886">
    <property type="entry name" value="TRBD"/>
    <property type="match status" value="1"/>
</dbReference>
<keyword evidence="4 6" id="KW-0694">RNA-binding</keyword>
<reference evidence="10" key="1">
    <citation type="submission" date="2020-04" db="EMBL/GenBank/DDBJ databases">
        <authorList>
            <person name="Neveu A P."/>
        </authorList>
    </citation>
    <scope>NUCLEOTIDE SEQUENCE</scope>
    <source>
        <tissue evidence="10">Whole embryo</tissue>
    </source>
</reference>
<dbReference type="Pfam" id="PF01588">
    <property type="entry name" value="tRNA_bind"/>
    <property type="match status" value="1"/>
</dbReference>
<dbReference type="Gene3D" id="2.40.50.140">
    <property type="entry name" value="Nucleic acid-binding proteins"/>
    <property type="match status" value="1"/>
</dbReference>
<organism evidence="10">
    <name type="scientific">Phallusia mammillata</name>
    <dbReference type="NCBI Taxonomy" id="59560"/>
    <lineage>
        <taxon>Eukaryota</taxon>
        <taxon>Metazoa</taxon>
        <taxon>Chordata</taxon>
        <taxon>Tunicata</taxon>
        <taxon>Ascidiacea</taxon>
        <taxon>Phlebobranchia</taxon>
        <taxon>Ascidiidae</taxon>
        <taxon>Phallusia</taxon>
    </lineage>
</organism>
<gene>
    <name evidence="10" type="primary">Aimp1</name>
</gene>
<proteinExistence type="evidence at transcript level"/>
<evidence type="ECO:0000256" key="1">
    <source>
        <dbReference type="ARBA" id="ARBA00004496"/>
    </source>
</evidence>
<protein>
    <submittedName>
        <fullName evidence="10">Aminoacyl tRNA synthase complex-interacting multifunctional protein 1</fullName>
    </submittedName>
</protein>
<dbReference type="PANTHER" id="PTHR11586">
    <property type="entry name" value="TRNA-AMINOACYLATION COFACTOR ARC1 FAMILY MEMBER"/>
    <property type="match status" value="1"/>
</dbReference>
<comment type="subcellular location">
    <subcellularLocation>
        <location evidence="1">Cytoplasm</location>
    </subcellularLocation>
</comment>
<feature type="region of interest" description="Disordered" evidence="8">
    <location>
        <begin position="83"/>
        <end position="144"/>
    </location>
</feature>
<keyword evidence="5" id="KW-0648">Protein biosynthesis</keyword>
<dbReference type="InterPro" id="IPR002547">
    <property type="entry name" value="tRNA-bd_dom"/>
</dbReference>
<evidence type="ECO:0000256" key="3">
    <source>
        <dbReference type="ARBA" id="ARBA00022555"/>
    </source>
</evidence>
<evidence type="ECO:0000256" key="4">
    <source>
        <dbReference type="ARBA" id="ARBA00022884"/>
    </source>
</evidence>
<dbReference type="EMBL" id="LR782810">
    <property type="protein sequence ID" value="CAB3220761.1"/>
    <property type="molecule type" value="mRNA"/>
</dbReference>
<dbReference type="SUPFAM" id="SSF50249">
    <property type="entry name" value="Nucleic acid-binding proteins"/>
    <property type="match status" value="1"/>
</dbReference>
<feature type="compositionally biased region" description="Basic and acidic residues" evidence="8">
    <location>
        <begin position="96"/>
        <end position="116"/>
    </location>
</feature>
<evidence type="ECO:0000313" key="10">
    <source>
        <dbReference type="EMBL" id="CAB3220761.1"/>
    </source>
</evidence>
<evidence type="ECO:0000256" key="8">
    <source>
        <dbReference type="SAM" id="MobiDB-lite"/>
    </source>
</evidence>
<evidence type="ECO:0000256" key="7">
    <source>
        <dbReference type="SAM" id="Coils"/>
    </source>
</evidence>
<keyword evidence="2" id="KW-0963">Cytoplasm</keyword>
<keyword evidence="3 6" id="KW-0820">tRNA-binding</keyword>
<dbReference type="InterPro" id="IPR051270">
    <property type="entry name" value="Tyrosine-tRNA_ligase_regulator"/>
</dbReference>
<name>A0A6F9D5J6_9ASCI</name>
<dbReference type="CDD" id="cd02799">
    <property type="entry name" value="tRNA_bind_EMAP-II_like"/>
    <property type="match status" value="1"/>
</dbReference>
<evidence type="ECO:0000259" key="9">
    <source>
        <dbReference type="PROSITE" id="PS50886"/>
    </source>
</evidence>
<dbReference type="PANTHER" id="PTHR11586:SF33">
    <property type="entry name" value="AMINOACYL TRNA SYNTHASE COMPLEX-INTERACTING MULTIFUNCTIONAL PROTEIN 1"/>
    <property type="match status" value="1"/>
</dbReference>
<dbReference type="InterPro" id="IPR012340">
    <property type="entry name" value="NA-bd_OB-fold"/>
</dbReference>
<evidence type="ECO:0000256" key="5">
    <source>
        <dbReference type="ARBA" id="ARBA00022917"/>
    </source>
</evidence>
<dbReference type="GO" id="GO:0005737">
    <property type="term" value="C:cytoplasm"/>
    <property type="evidence" value="ECO:0007669"/>
    <property type="project" value="UniProtKB-SubCell"/>
</dbReference>
<dbReference type="FunFam" id="2.40.50.140:FF:000047">
    <property type="entry name" value="tyrosine--tRNA ligase, cytoplasmic isoform X2"/>
    <property type="match status" value="1"/>
</dbReference>
<evidence type="ECO:0000256" key="2">
    <source>
        <dbReference type="ARBA" id="ARBA00022490"/>
    </source>
</evidence>
<feature type="coiled-coil region" evidence="7">
    <location>
        <begin position="21"/>
        <end position="78"/>
    </location>
</feature>
<sequence>MFRLLTKMSQEYTLSAFLRRSNLAEEKLVVLRQHLQKIKDQAVSSAIKEKESRLRSENESLKQKVANLKTQLIAMETVNGIQQVKMPNKSAQPTVQREEKPPKAKPETVKAEAPKKETKKSKAKQDEKPKKAAPKTNEQKPVDVSRLDMRVAKIVTVKHHPDAESLYMEEIDVGEESLRSVVTGVVKHIPIDQMQDRMVVLMCNLKPAKMRGVLSQAMVMCADNVENIEIIDPPAGSVPGDKISFDGYPGEPDAMLNPKKKVWEKVQPDLKTNDECVACYKGVPFKVEGKGICKVQTLKNCRIK</sequence>
<dbReference type="GO" id="GO:0006412">
    <property type="term" value="P:translation"/>
    <property type="evidence" value="ECO:0007669"/>
    <property type="project" value="UniProtKB-KW"/>
</dbReference>
<keyword evidence="7" id="KW-0175">Coiled coil</keyword>
<feature type="domain" description="TRNA-binding" evidence="9">
    <location>
        <begin position="143"/>
        <end position="244"/>
    </location>
</feature>